<dbReference type="Gene3D" id="3.30.450.40">
    <property type="match status" value="1"/>
</dbReference>
<sequence>NNMDDESEHRLPVFTAEDEEIITLLAHQAAICLEISEEQRTTSRQLARIRDLLHVSHTMSSMSNIQELFSTIMLQTSALLSAQRGKFFLLDPTTNELWSMEVMKAGEMKQTRQPLKGTKLGAGIPGKVLLTGQSINIVDAYLDPAFNPVFDQDGSGTVTKSMMCVPVKRKDGTVLGVLQLINKLQTDVGDHHAEHMDEHEESKHIILENTFWHKMREAQNKNAGHRVTVTNFSTEDFEILEALAPQMAVAVENVETMSKLEKQRHDLECVMTQLPLMVIVLNSSRQAPLLM</sequence>
<dbReference type="Pfam" id="PF01590">
    <property type="entry name" value="GAF"/>
    <property type="match status" value="1"/>
</dbReference>
<dbReference type="InterPro" id="IPR029016">
    <property type="entry name" value="GAF-like_dom_sf"/>
</dbReference>
<dbReference type="SMART" id="SM00065">
    <property type="entry name" value="GAF"/>
    <property type="match status" value="1"/>
</dbReference>
<evidence type="ECO:0000256" key="1">
    <source>
        <dbReference type="ARBA" id="ARBA00023170"/>
    </source>
</evidence>
<dbReference type="InterPro" id="IPR003018">
    <property type="entry name" value="GAF"/>
</dbReference>
<keyword evidence="4" id="KW-1185">Reference proteome</keyword>
<gene>
    <name evidence="3" type="ORF">CYMTET_25547</name>
</gene>
<keyword evidence="1" id="KW-0675">Receptor</keyword>
<dbReference type="SUPFAM" id="SSF55781">
    <property type="entry name" value="GAF domain-like"/>
    <property type="match status" value="1"/>
</dbReference>
<feature type="domain" description="GAF" evidence="2">
    <location>
        <begin position="64"/>
        <end position="261"/>
    </location>
</feature>
<accession>A0AAE0FUB9</accession>
<organism evidence="3 4">
    <name type="scientific">Cymbomonas tetramitiformis</name>
    <dbReference type="NCBI Taxonomy" id="36881"/>
    <lineage>
        <taxon>Eukaryota</taxon>
        <taxon>Viridiplantae</taxon>
        <taxon>Chlorophyta</taxon>
        <taxon>Pyramimonadophyceae</taxon>
        <taxon>Pyramimonadales</taxon>
        <taxon>Pyramimonadaceae</taxon>
        <taxon>Cymbomonas</taxon>
    </lineage>
</organism>
<protein>
    <recommendedName>
        <fullName evidence="2">GAF domain-containing protein</fullName>
    </recommendedName>
</protein>
<comment type="caution">
    <text evidence="3">The sequence shown here is derived from an EMBL/GenBank/DDBJ whole genome shotgun (WGS) entry which is preliminary data.</text>
</comment>
<dbReference type="AlphaFoldDB" id="A0AAE0FUB9"/>
<evidence type="ECO:0000313" key="3">
    <source>
        <dbReference type="EMBL" id="KAK3265800.1"/>
    </source>
</evidence>
<evidence type="ECO:0000259" key="2">
    <source>
        <dbReference type="SMART" id="SM00065"/>
    </source>
</evidence>
<proteinExistence type="predicted"/>
<feature type="non-terminal residue" evidence="3">
    <location>
        <position position="1"/>
    </location>
</feature>
<evidence type="ECO:0000313" key="4">
    <source>
        <dbReference type="Proteomes" id="UP001190700"/>
    </source>
</evidence>
<name>A0AAE0FUB9_9CHLO</name>
<reference evidence="3 4" key="1">
    <citation type="journal article" date="2015" name="Genome Biol. Evol.">
        <title>Comparative Genomics of a Bacterivorous Green Alga Reveals Evolutionary Causalities and Consequences of Phago-Mixotrophic Mode of Nutrition.</title>
        <authorList>
            <person name="Burns J.A."/>
            <person name="Paasch A."/>
            <person name="Narechania A."/>
            <person name="Kim E."/>
        </authorList>
    </citation>
    <scope>NUCLEOTIDE SEQUENCE [LARGE SCALE GENOMIC DNA]</scope>
    <source>
        <strain evidence="3 4">PLY_AMNH</strain>
    </source>
</reference>
<dbReference type="Proteomes" id="UP001190700">
    <property type="component" value="Unassembled WGS sequence"/>
</dbReference>
<dbReference type="EMBL" id="LGRX02013701">
    <property type="protein sequence ID" value="KAK3265800.1"/>
    <property type="molecule type" value="Genomic_DNA"/>
</dbReference>